<evidence type="ECO:0000313" key="3">
    <source>
        <dbReference type="Proteomes" id="UP000236546"/>
    </source>
</evidence>
<name>A0A2K0TSC3_9HYPO</name>
<dbReference type="OrthoDB" id="1896086at2759"/>
<evidence type="ECO:0000256" key="1">
    <source>
        <dbReference type="SAM" id="MobiDB-lite"/>
    </source>
</evidence>
<protein>
    <submittedName>
        <fullName evidence="2">Uncharacterized protein</fullName>
    </submittedName>
</protein>
<gene>
    <name evidence="2" type="ORF">TGAMA5MH_00466</name>
</gene>
<reference evidence="2 3" key="1">
    <citation type="submission" date="2017-02" db="EMBL/GenBank/DDBJ databases">
        <title>Genomes of Trichoderma spp. with biocontrol activity.</title>
        <authorList>
            <person name="Gardiner D."/>
            <person name="Kazan K."/>
            <person name="Vos C."/>
            <person name="Harvey P."/>
        </authorList>
    </citation>
    <scope>NUCLEOTIDE SEQUENCE [LARGE SCALE GENOMIC DNA]</scope>
    <source>
        <strain evidence="2 3">A5MH</strain>
    </source>
</reference>
<feature type="region of interest" description="Disordered" evidence="1">
    <location>
        <begin position="14"/>
        <end position="42"/>
    </location>
</feature>
<feature type="compositionally biased region" description="Basic residues" evidence="1">
    <location>
        <begin position="21"/>
        <end position="35"/>
    </location>
</feature>
<accession>A0A2K0TSC3</accession>
<sequence length="112" mass="13020">MANYVEWATSLCSESMPTRPPRQHPRRALRQHHGGHPGQGESAQTRLQVYWTNYPQLFDTTCDADRFWVGVWPAYYKGELLTQDLRAQLNQLSADLNDLLKYLINRWNSGLT</sequence>
<organism evidence="2 3">
    <name type="scientific">Trichoderma gamsii</name>
    <dbReference type="NCBI Taxonomy" id="398673"/>
    <lineage>
        <taxon>Eukaryota</taxon>
        <taxon>Fungi</taxon>
        <taxon>Dikarya</taxon>
        <taxon>Ascomycota</taxon>
        <taxon>Pezizomycotina</taxon>
        <taxon>Sordariomycetes</taxon>
        <taxon>Hypocreomycetidae</taxon>
        <taxon>Hypocreales</taxon>
        <taxon>Hypocreaceae</taxon>
        <taxon>Trichoderma</taxon>
    </lineage>
</organism>
<dbReference type="Proteomes" id="UP000236546">
    <property type="component" value="Unassembled WGS sequence"/>
</dbReference>
<dbReference type="AlphaFoldDB" id="A0A2K0TSC3"/>
<dbReference type="EMBL" id="MTYH01000007">
    <property type="protein sequence ID" value="PNP48428.1"/>
    <property type="molecule type" value="Genomic_DNA"/>
</dbReference>
<proteinExistence type="predicted"/>
<comment type="caution">
    <text evidence="2">The sequence shown here is derived from an EMBL/GenBank/DDBJ whole genome shotgun (WGS) entry which is preliminary data.</text>
</comment>
<evidence type="ECO:0000313" key="2">
    <source>
        <dbReference type="EMBL" id="PNP48428.1"/>
    </source>
</evidence>